<sequence>MDRENHNHIFFLCPYSVFVWKQLLARNNVCRDPGCLAQELEWTTQNEEGEGLHNTLYKLSLAATLYHLWRERNFRVYQHKKEDPMSRGEAMLGSGGPWPPRPQLPKHPSFKIFSLYIPEFEYY</sequence>
<evidence type="ECO:0000313" key="1">
    <source>
        <dbReference type="EMBL" id="KAG5540610.1"/>
    </source>
</evidence>
<accession>A0AAV6JKR1</accession>
<dbReference type="Proteomes" id="UP000823749">
    <property type="component" value="Chromosome 7"/>
</dbReference>
<reference evidence="1" key="1">
    <citation type="submission" date="2020-08" db="EMBL/GenBank/DDBJ databases">
        <title>Plant Genome Project.</title>
        <authorList>
            <person name="Zhang R.-G."/>
        </authorList>
    </citation>
    <scope>NUCLEOTIDE SEQUENCE</scope>
    <source>
        <strain evidence="1">WSP0</strain>
        <tissue evidence="1">Leaf</tissue>
    </source>
</reference>
<dbReference type="EMBL" id="JACTNZ010000007">
    <property type="protein sequence ID" value="KAG5540610.1"/>
    <property type="molecule type" value="Genomic_DNA"/>
</dbReference>
<keyword evidence="2" id="KW-1185">Reference proteome</keyword>
<name>A0AAV6JKR1_9ERIC</name>
<gene>
    <name evidence="1" type="ORF">RHGRI_020732</name>
</gene>
<evidence type="ECO:0008006" key="3">
    <source>
        <dbReference type="Google" id="ProtNLM"/>
    </source>
</evidence>
<evidence type="ECO:0000313" key="2">
    <source>
        <dbReference type="Proteomes" id="UP000823749"/>
    </source>
</evidence>
<proteinExistence type="predicted"/>
<comment type="caution">
    <text evidence="1">The sequence shown here is derived from an EMBL/GenBank/DDBJ whole genome shotgun (WGS) entry which is preliminary data.</text>
</comment>
<dbReference type="AlphaFoldDB" id="A0AAV6JKR1"/>
<organism evidence="1 2">
    <name type="scientific">Rhododendron griersonianum</name>
    <dbReference type="NCBI Taxonomy" id="479676"/>
    <lineage>
        <taxon>Eukaryota</taxon>
        <taxon>Viridiplantae</taxon>
        <taxon>Streptophyta</taxon>
        <taxon>Embryophyta</taxon>
        <taxon>Tracheophyta</taxon>
        <taxon>Spermatophyta</taxon>
        <taxon>Magnoliopsida</taxon>
        <taxon>eudicotyledons</taxon>
        <taxon>Gunneridae</taxon>
        <taxon>Pentapetalae</taxon>
        <taxon>asterids</taxon>
        <taxon>Ericales</taxon>
        <taxon>Ericaceae</taxon>
        <taxon>Ericoideae</taxon>
        <taxon>Rhodoreae</taxon>
        <taxon>Rhododendron</taxon>
    </lineage>
</organism>
<protein>
    <recommendedName>
        <fullName evidence="3">Reverse transcriptase zinc-binding domain-containing protein</fullName>
    </recommendedName>
</protein>